<dbReference type="AlphaFoldDB" id="A0AB36U0V7"/>
<evidence type="ECO:0000313" key="2">
    <source>
        <dbReference type="Proteomes" id="UP000223839"/>
    </source>
</evidence>
<comment type="caution">
    <text evidence="1">The sequence shown here is derived from an EMBL/GenBank/DDBJ whole genome shotgun (WGS) entry which is preliminary data.</text>
</comment>
<dbReference type="RefSeq" id="WP_063537151.1">
    <property type="nucleotide sequence ID" value="NZ_JARUBS010000055.1"/>
</dbReference>
<dbReference type="Proteomes" id="UP000223839">
    <property type="component" value="Unassembled WGS sequence"/>
</dbReference>
<dbReference type="Pfam" id="PF13128">
    <property type="entry name" value="DUF3954"/>
    <property type="match status" value="1"/>
</dbReference>
<reference evidence="1 2" key="1">
    <citation type="submission" date="2017-09" db="EMBL/GenBank/DDBJ databases">
        <title>Large-scale bioinformatics analysis of Bacillus genomes uncovers conserved roles of natural products in bacterial physiology.</title>
        <authorList>
            <consortium name="Agbiome Team Llc"/>
            <person name="Bleich R.M."/>
            <person name="Grubbs K.J."/>
            <person name="Santa Maria K.C."/>
            <person name="Allen S.E."/>
            <person name="Farag S."/>
            <person name="Shank E.A."/>
            <person name="Bowers A."/>
        </authorList>
    </citation>
    <scope>NUCLEOTIDE SEQUENCE [LARGE SCALE GENOMIC DNA]</scope>
    <source>
        <strain evidence="1 2">AFS077661</strain>
    </source>
</reference>
<evidence type="ECO:0000313" key="1">
    <source>
        <dbReference type="EMBL" id="PFM95741.1"/>
    </source>
</evidence>
<dbReference type="EMBL" id="NUYG01000010">
    <property type="protein sequence ID" value="PFM95741.1"/>
    <property type="molecule type" value="Genomic_DNA"/>
</dbReference>
<proteinExistence type="predicted"/>
<sequence>MAVISENIVEMKAEISLNENMVYIVKNGQIHPIKPPVSGHGKQIAVWINGKVDRVVSEFTEKIK</sequence>
<accession>A0AB36U0V7</accession>
<name>A0AB36U0V7_BACTU</name>
<dbReference type="InterPro" id="IPR025017">
    <property type="entry name" value="DUF3954"/>
</dbReference>
<gene>
    <name evidence="1" type="ORF">COJ61_05665</name>
</gene>
<organism evidence="1 2">
    <name type="scientific">Bacillus thuringiensis</name>
    <dbReference type="NCBI Taxonomy" id="1428"/>
    <lineage>
        <taxon>Bacteria</taxon>
        <taxon>Bacillati</taxon>
        <taxon>Bacillota</taxon>
        <taxon>Bacilli</taxon>
        <taxon>Bacillales</taxon>
        <taxon>Bacillaceae</taxon>
        <taxon>Bacillus</taxon>
        <taxon>Bacillus cereus group</taxon>
    </lineage>
</organism>
<protein>
    <submittedName>
        <fullName evidence="1">DUF3954 domain-containing protein</fullName>
    </submittedName>
</protein>